<keyword evidence="1" id="KW-1133">Transmembrane helix</keyword>
<sequence length="219" mass="25265">MSLLAHFPHRSRRWLRWLAGLMMTVLVTGGVLFVVGDFGIVQRLLNGVESRAIMGRSTRADRWGLQLLYSILQLGGRVAYPRAAEMLDYYCAGLGDTLRFDAQPLLRHPEVKQALRLHKPGITFRHQASAGPFYIVQHTDWDLYYAFDLLYIRWEPSGVVFHDNYFFQPLARHSYTRFHFGRMRCKLNDGLIRVAYPKAKAFIAYSKVSAPLEIHPIPD</sequence>
<evidence type="ECO:0000256" key="1">
    <source>
        <dbReference type="SAM" id="Phobius"/>
    </source>
</evidence>
<dbReference type="Proteomes" id="UP000664369">
    <property type="component" value="Unassembled WGS sequence"/>
</dbReference>
<keyword evidence="1" id="KW-0472">Membrane</keyword>
<organism evidence="2 3">
    <name type="scientific">Hymenobacter negativus</name>
    <dbReference type="NCBI Taxonomy" id="2795026"/>
    <lineage>
        <taxon>Bacteria</taxon>
        <taxon>Pseudomonadati</taxon>
        <taxon>Bacteroidota</taxon>
        <taxon>Cytophagia</taxon>
        <taxon>Cytophagales</taxon>
        <taxon>Hymenobacteraceae</taxon>
        <taxon>Hymenobacter</taxon>
    </lineage>
</organism>
<reference evidence="2 3" key="1">
    <citation type="submission" date="2021-03" db="EMBL/GenBank/DDBJ databases">
        <authorList>
            <person name="Kim M.K."/>
        </authorList>
    </citation>
    <scope>NUCLEOTIDE SEQUENCE [LARGE SCALE GENOMIC DNA]</scope>
    <source>
        <strain evidence="2 3">BT442</strain>
    </source>
</reference>
<feature type="transmembrane region" description="Helical" evidence="1">
    <location>
        <begin position="14"/>
        <end position="35"/>
    </location>
</feature>
<keyword evidence="3" id="KW-1185">Reference proteome</keyword>
<gene>
    <name evidence="2" type="ORF">J4E00_20245</name>
</gene>
<name>A0ABS3QJY5_9BACT</name>
<accession>A0ABS3QJY5</accession>
<dbReference type="EMBL" id="JAGETZ010000011">
    <property type="protein sequence ID" value="MBO2011406.1"/>
    <property type="molecule type" value="Genomic_DNA"/>
</dbReference>
<dbReference type="RefSeq" id="WP_208177097.1">
    <property type="nucleotide sequence ID" value="NZ_JAGETZ010000011.1"/>
</dbReference>
<comment type="caution">
    <text evidence="2">The sequence shown here is derived from an EMBL/GenBank/DDBJ whole genome shotgun (WGS) entry which is preliminary data.</text>
</comment>
<evidence type="ECO:0000313" key="2">
    <source>
        <dbReference type="EMBL" id="MBO2011406.1"/>
    </source>
</evidence>
<protein>
    <submittedName>
        <fullName evidence="2">Uncharacterized protein</fullName>
    </submittedName>
</protein>
<keyword evidence="1" id="KW-0812">Transmembrane</keyword>
<evidence type="ECO:0000313" key="3">
    <source>
        <dbReference type="Proteomes" id="UP000664369"/>
    </source>
</evidence>
<proteinExistence type="predicted"/>